<protein>
    <submittedName>
        <fullName evidence="1">Uncharacterized protein</fullName>
    </submittedName>
</protein>
<gene>
    <name evidence="1" type="ORF">AR9_g015</name>
</gene>
<organism evidence="1 2">
    <name type="scientific">Bacillus phage AR9</name>
    <dbReference type="NCBI Taxonomy" id="1815509"/>
    <lineage>
        <taxon>Viruses</taxon>
        <taxon>Duplodnaviria</taxon>
        <taxon>Heunggongvirae</taxon>
        <taxon>Uroviricota</taxon>
        <taxon>Caudoviricetes</taxon>
        <taxon>Takahashivirus</taxon>
        <taxon>Bacillus phage PBS1</taxon>
    </lineage>
</organism>
<dbReference type="RefSeq" id="YP_009282920.1">
    <property type="nucleotide sequence ID" value="NC_031039.1"/>
</dbReference>
<evidence type="ECO:0000313" key="1">
    <source>
        <dbReference type="EMBL" id="AMS01100.1"/>
    </source>
</evidence>
<proteinExistence type="predicted"/>
<sequence>MTEEYSHHTLYRESHLSFSLLKEILSENDETLELKDDKIFLSGIPLRDNYDKMLLVYSDSSKKLRRKNKKKYDYFNAFKNQEHNECIIHFLTLADNNIDFIEIEEMNDKFSVKFKNIDNKVLKERVSECNINDKNKIIMDMLLKYYNII</sequence>
<dbReference type="GeneID" id="29058734"/>
<dbReference type="KEGG" id="vg:29058734"/>
<dbReference type="Proteomes" id="UP000202618">
    <property type="component" value="Segment"/>
</dbReference>
<name>A0A172JHS3_BPPB1</name>
<accession>A0A172JHS3</accession>
<reference evidence="1 2" key="1">
    <citation type="journal article" date="2016" name="Virology">
        <title>The genome of AR9, a giant transducing Bacillus phage encoding two multisubunit RNA polymerases.</title>
        <authorList>
            <person name="Lavysh D."/>
            <person name="Sokolova M."/>
            <person name="Minakhin L."/>
            <person name="Yakunina M."/>
            <person name="Artamonova T."/>
            <person name="Kozyavkin S."/>
            <person name="Makarova K.S."/>
            <person name="Koonin E.V."/>
            <person name="Severinov K."/>
        </authorList>
    </citation>
    <scope>NUCLEOTIDE SEQUENCE [LARGE SCALE GENOMIC DNA]</scope>
</reference>
<evidence type="ECO:0000313" key="2">
    <source>
        <dbReference type="Proteomes" id="UP000202618"/>
    </source>
</evidence>
<dbReference type="EMBL" id="KU878088">
    <property type="protein sequence ID" value="AMS01100.1"/>
    <property type="molecule type" value="Genomic_DNA"/>
</dbReference>